<dbReference type="Pfam" id="PF00008">
    <property type="entry name" value="EGF"/>
    <property type="match status" value="1"/>
</dbReference>
<evidence type="ECO:0000256" key="8">
    <source>
        <dbReference type="ARBA" id="ARBA00023170"/>
    </source>
</evidence>
<feature type="disulfide bond" evidence="10">
    <location>
        <begin position="222"/>
        <end position="231"/>
    </location>
</feature>
<evidence type="ECO:0000256" key="6">
    <source>
        <dbReference type="ARBA" id="ARBA00023136"/>
    </source>
</evidence>
<evidence type="ECO:0000256" key="5">
    <source>
        <dbReference type="ARBA" id="ARBA00022989"/>
    </source>
</evidence>
<dbReference type="EnsemblMetazoa" id="XM_030974616">
    <property type="protein sequence ID" value="XP_030830476"/>
    <property type="gene ID" value="LOC100891982"/>
</dbReference>
<dbReference type="CDD" id="cd00112">
    <property type="entry name" value="LDLa"/>
    <property type="match status" value="4"/>
</dbReference>
<feature type="disulfide bond" evidence="11">
    <location>
        <begin position="139"/>
        <end position="154"/>
    </location>
</feature>
<dbReference type="PROSITE" id="PS50068">
    <property type="entry name" value="LDLRA_2"/>
    <property type="match status" value="5"/>
</dbReference>
<dbReference type="PANTHER" id="PTHR22722">
    <property type="entry name" value="LOW-DENSITY LIPOPROTEIN RECEPTOR-RELATED PROTEIN 2-RELATED"/>
    <property type="match status" value="1"/>
</dbReference>
<dbReference type="CDD" id="cd00054">
    <property type="entry name" value="EGF_CA"/>
    <property type="match status" value="1"/>
</dbReference>
<reference evidence="13" key="2">
    <citation type="submission" date="2021-01" db="UniProtKB">
        <authorList>
            <consortium name="EnsemblMetazoa"/>
        </authorList>
    </citation>
    <scope>IDENTIFICATION</scope>
</reference>
<keyword evidence="5" id="KW-1133">Transmembrane helix</keyword>
<dbReference type="PROSITE" id="PS50026">
    <property type="entry name" value="EGF_3"/>
    <property type="match status" value="1"/>
</dbReference>
<evidence type="ECO:0000256" key="11">
    <source>
        <dbReference type="PROSITE-ProRule" id="PRU00124"/>
    </source>
</evidence>
<dbReference type="SMART" id="SM00192">
    <property type="entry name" value="LDLa"/>
    <property type="match status" value="5"/>
</dbReference>
<dbReference type="SUPFAM" id="SSF57424">
    <property type="entry name" value="LDL receptor-like module"/>
    <property type="match status" value="5"/>
</dbReference>
<evidence type="ECO:0000259" key="12">
    <source>
        <dbReference type="PROSITE" id="PS50026"/>
    </source>
</evidence>
<evidence type="ECO:0000313" key="14">
    <source>
        <dbReference type="Proteomes" id="UP000007110"/>
    </source>
</evidence>
<feature type="disulfide bond" evidence="11">
    <location>
        <begin position="256"/>
        <end position="271"/>
    </location>
</feature>
<dbReference type="InterPro" id="IPR002172">
    <property type="entry name" value="LDrepeatLR_classA_rpt"/>
</dbReference>
<comment type="subcellular location">
    <subcellularLocation>
        <location evidence="1">Membrane</location>
        <topology evidence="1">Single-pass membrane protein</topology>
    </subcellularLocation>
</comment>
<dbReference type="OrthoDB" id="10072090at2759"/>
<keyword evidence="6" id="KW-0472">Membrane</keyword>
<organism evidence="13 14">
    <name type="scientific">Strongylocentrotus purpuratus</name>
    <name type="common">Purple sea urchin</name>
    <dbReference type="NCBI Taxonomy" id="7668"/>
    <lineage>
        <taxon>Eukaryota</taxon>
        <taxon>Metazoa</taxon>
        <taxon>Echinodermata</taxon>
        <taxon>Eleutherozoa</taxon>
        <taxon>Echinozoa</taxon>
        <taxon>Echinoidea</taxon>
        <taxon>Euechinoidea</taxon>
        <taxon>Echinacea</taxon>
        <taxon>Camarodonta</taxon>
        <taxon>Echinidea</taxon>
        <taxon>Strongylocentrotidae</taxon>
        <taxon>Strongylocentrotus</taxon>
    </lineage>
</organism>
<dbReference type="Gene3D" id="2.10.25.10">
    <property type="entry name" value="Laminin"/>
    <property type="match status" value="1"/>
</dbReference>
<keyword evidence="9" id="KW-0325">Glycoprotein</keyword>
<dbReference type="PRINTS" id="PR00261">
    <property type="entry name" value="LDLRECEPTOR"/>
</dbReference>
<dbReference type="GO" id="GO:0016020">
    <property type="term" value="C:membrane"/>
    <property type="evidence" value="ECO:0007669"/>
    <property type="project" value="UniProtKB-SubCell"/>
</dbReference>
<evidence type="ECO:0000256" key="9">
    <source>
        <dbReference type="ARBA" id="ARBA00023180"/>
    </source>
</evidence>
<keyword evidence="4" id="KW-0677">Repeat</keyword>
<keyword evidence="8" id="KW-0675">Receptor</keyword>
<proteinExistence type="predicted"/>
<dbReference type="InterPro" id="IPR000742">
    <property type="entry name" value="EGF"/>
</dbReference>
<dbReference type="InterPro" id="IPR000152">
    <property type="entry name" value="EGF-type_Asp/Asn_hydroxyl_site"/>
</dbReference>
<keyword evidence="2 10" id="KW-0245">EGF-like domain</keyword>
<protein>
    <recommendedName>
        <fullName evidence="12">EGF-like domain-containing protein</fullName>
    </recommendedName>
</protein>
<evidence type="ECO:0000256" key="2">
    <source>
        <dbReference type="ARBA" id="ARBA00022536"/>
    </source>
</evidence>
<dbReference type="InterPro" id="IPR018097">
    <property type="entry name" value="EGF_Ca-bd_CS"/>
</dbReference>
<dbReference type="GeneID" id="100891982"/>
<dbReference type="InterPro" id="IPR036055">
    <property type="entry name" value="LDL_receptor-like_sf"/>
</dbReference>
<feature type="disulfide bond" evidence="11">
    <location>
        <begin position="387"/>
        <end position="402"/>
    </location>
</feature>
<evidence type="ECO:0000256" key="3">
    <source>
        <dbReference type="ARBA" id="ARBA00022692"/>
    </source>
</evidence>
<dbReference type="KEGG" id="spu:100891982"/>
<evidence type="ECO:0000256" key="4">
    <source>
        <dbReference type="ARBA" id="ARBA00022737"/>
    </source>
</evidence>
<dbReference type="Pfam" id="PF00057">
    <property type="entry name" value="Ldl_recept_a"/>
    <property type="match status" value="3"/>
</dbReference>
<dbReference type="SUPFAM" id="SSF57196">
    <property type="entry name" value="EGF/Laminin"/>
    <property type="match status" value="1"/>
</dbReference>
<dbReference type="PROSITE" id="PS01209">
    <property type="entry name" value="LDLRA_1"/>
    <property type="match status" value="2"/>
</dbReference>
<dbReference type="PROSITE" id="PS01186">
    <property type="entry name" value="EGF_2"/>
    <property type="match status" value="1"/>
</dbReference>
<dbReference type="RefSeq" id="XP_030830476.1">
    <property type="nucleotide sequence ID" value="XM_030974616.1"/>
</dbReference>
<feature type="disulfide bond" evidence="11">
    <location>
        <begin position="180"/>
        <end position="195"/>
    </location>
</feature>
<keyword evidence="7 10" id="KW-1015">Disulfide bond</keyword>
<reference evidence="14" key="1">
    <citation type="submission" date="2015-02" db="EMBL/GenBank/DDBJ databases">
        <title>Genome sequencing for Strongylocentrotus purpuratus.</title>
        <authorList>
            <person name="Murali S."/>
            <person name="Liu Y."/>
            <person name="Vee V."/>
            <person name="English A."/>
            <person name="Wang M."/>
            <person name="Skinner E."/>
            <person name="Han Y."/>
            <person name="Muzny D.M."/>
            <person name="Worley K.C."/>
            <person name="Gibbs R.A."/>
        </authorList>
    </citation>
    <scope>NUCLEOTIDE SEQUENCE</scope>
</reference>
<name>A0A7M7N371_STRPU</name>
<evidence type="ECO:0000256" key="7">
    <source>
        <dbReference type="ARBA" id="ARBA00023157"/>
    </source>
</evidence>
<dbReference type="InterPro" id="IPR051221">
    <property type="entry name" value="LDLR-related"/>
</dbReference>
<evidence type="ECO:0000256" key="10">
    <source>
        <dbReference type="PROSITE-ProRule" id="PRU00076"/>
    </source>
</evidence>
<dbReference type="SMART" id="SM00181">
    <property type="entry name" value="EGF"/>
    <property type="match status" value="2"/>
</dbReference>
<dbReference type="SMART" id="SM00179">
    <property type="entry name" value="EGF_CA"/>
    <property type="match status" value="1"/>
</dbReference>
<dbReference type="GO" id="GO:0005509">
    <property type="term" value="F:calcium ion binding"/>
    <property type="evidence" value="ECO:0007669"/>
    <property type="project" value="InterPro"/>
</dbReference>
<feature type="disulfide bond" evidence="11">
    <location>
        <begin position="296"/>
        <end position="311"/>
    </location>
</feature>
<dbReference type="PRINTS" id="PR00010">
    <property type="entry name" value="EGFBLOOD"/>
</dbReference>
<dbReference type="PROSITE" id="PS00010">
    <property type="entry name" value="ASX_HYDROXYL"/>
    <property type="match status" value="1"/>
</dbReference>
<evidence type="ECO:0000256" key="1">
    <source>
        <dbReference type="ARBA" id="ARBA00004167"/>
    </source>
</evidence>
<dbReference type="Gene3D" id="4.10.400.10">
    <property type="entry name" value="Low-density Lipoprotein Receptor"/>
    <property type="match status" value="5"/>
</dbReference>
<keyword evidence="3" id="KW-0812">Transmembrane</keyword>
<dbReference type="PROSITE" id="PS01187">
    <property type="entry name" value="EGF_CA"/>
    <property type="match status" value="1"/>
</dbReference>
<sequence length="413" mass="46584">MMLLFRAWTILGLNVFLLGAFSLLFLLPPTMSITVEESLFKRLRVLQEGITQRSSEESTVYEPSPSAAKVVTTRTVTDSQPEELVSQTVSHLARFIGQLNIGHDELRSMVIGLFEHRHCPEDSNRCKNGRQCYQKLRMCDGFPDCLDLSDEEDCENKSCPLETMEKCADDKQCILTSDICNGQTDCLDESDEFHCDTDDCADNPCHNGGTCNDMVHNYTCTCLAGFIGANCEIALCHGGEFMCLDGSECYRSSWRCDGLLDCQDGSDELNCSTFECEHGQIKCENDKQCIYPEWLCDNYTHCSDGSDETTCVHDPYNIYLGQADDNWDYCYDMNGTRCLHDSLCFFPHQECDGHTACPNRNDEWFCCPDGQAPCQFVDMCISISGLCNGEYDCPDHSDEYDCPDYSDEDSDFL</sequence>
<dbReference type="InterPro" id="IPR023415">
    <property type="entry name" value="LDLR_class-A_CS"/>
</dbReference>
<dbReference type="FunFam" id="2.10.25.10:FF:000309">
    <property type="entry name" value="Uncharacterized protein, isoform A"/>
    <property type="match status" value="1"/>
</dbReference>
<dbReference type="Proteomes" id="UP000007110">
    <property type="component" value="Unassembled WGS sequence"/>
</dbReference>
<dbReference type="InterPro" id="IPR001881">
    <property type="entry name" value="EGF-like_Ca-bd_dom"/>
</dbReference>
<dbReference type="OMA" id="NCEIALC"/>
<feature type="domain" description="EGF-like" evidence="12">
    <location>
        <begin position="196"/>
        <end position="232"/>
    </location>
</feature>
<dbReference type="AlphaFoldDB" id="A0A7M7N371"/>
<accession>A0A7M7N371</accession>
<evidence type="ECO:0000313" key="13">
    <source>
        <dbReference type="EnsemblMetazoa" id="XP_030830476"/>
    </source>
</evidence>
<keyword evidence="14" id="KW-1185">Reference proteome</keyword>
<dbReference type="InParanoid" id="A0A7M7N371"/>
<dbReference type="PROSITE" id="PS00022">
    <property type="entry name" value="EGF_1"/>
    <property type="match status" value="1"/>
</dbReference>
<comment type="caution">
    <text evidence="10">Lacks conserved residue(s) required for the propagation of feature annotation.</text>
</comment>